<name>A0AAV2CCK5_9ROSI</name>
<sequence>MRELGRWIRFHNCFARRALLKPLRSRKPMPPSSFELAISSLRSPCALVSGALYPHQKFITIVCTSSRVPSGIMNIDIA</sequence>
<organism evidence="1 2">
    <name type="scientific">Linum trigynum</name>
    <dbReference type="NCBI Taxonomy" id="586398"/>
    <lineage>
        <taxon>Eukaryota</taxon>
        <taxon>Viridiplantae</taxon>
        <taxon>Streptophyta</taxon>
        <taxon>Embryophyta</taxon>
        <taxon>Tracheophyta</taxon>
        <taxon>Spermatophyta</taxon>
        <taxon>Magnoliopsida</taxon>
        <taxon>eudicotyledons</taxon>
        <taxon>Gunneridae</taxon>
        <taxon>Pentapetalae</taxon>
        <taxon>rosids</taxon>
        <taxon>fabids</taxon>
        <taxon>Malpighiales</taxon>
        <taxon>Linaceae</taxon>
        <taxon>Linum</taxon>
    </lineage>
</organism>
<evidence type="ECO:0000313" key="2">
    <source>
        <dbReference type="Proteomes" id="UP001497516"/>
    </source>
</evidence>
<keyword evidence="2" id="KW-1185">Reference proteome</keyword>
<accession>A0AAV2CCK5</accession>
<proteinExistence type="predicted"/>
<reference evidence="1 2" key="1">
    <citation type="submission" date="2024-04" db="EMBL/GenBank/DDBJ databases">
        <authorList>
            <person name="Fracassetti M."/>
        </authorList>
    </citation>
    <scope>NUCLEOTIDE SEQUENCE [LARGE SCALE GENOMIC DNA]</scope>
</reference>
<dbReference type="Proteomes" id="UP001497516">
    <property type="component" value="Chromosome 1"/>
</dbReference>
<protein>
    <submittedName>
        <fullName evidence="1">Uncharacterized protein</fullName>
    </submittedName>
</protein>
<dbReference type="EMBL" id="OZ034813">
    <property type="protein sequence ID" value="CAL1354237.1"/>
    <property type="molecule type" value="Genomic_DNA"/>
</dbReference>
<dbReference type="AlphaFoldDB" id="A0AAV2CCK5"/>
<evidence type="ECO:0000313" key="1">
    <source>
        <dbReference type="EMBL" id="CAL1354237.1"/>
    </source>
</evidence>
<gene>
    <name evidence="1" type="ORF">LTRI10_LOCUS2070</name>
</gene>